<proteinExistence type="predicted"/>
<protein>
    <submittedName>
        <fullName evidence="1">Uncharacterized protein</fullName>
    </submittedName>
</protein>
<name>A0A8S5QUS9_9CAUD</name>
<dbReference type="EMBL" id="BK015733">
    <property type="protein sequence ID" value="DAE22453.1"/>
    <property type="molecule type" value="Genomic_DNA"/>
</dbReference>
<sequence length="128" mass="14712">MPGNKNILSIPVRPQDFFRSWVALTRPVHKLTDTESEVFACFLKHRHELSKSISDPDLLDKVLMSEDVKKKIREECNIKGPHFQMVMVRIRKKKVLVGGKFIRLLIPNLTDESQPFGLTFVLDIQNAG</sequence>
<evidence type="ECO:0000313" key="1">
    <source>
        <dbReference type="EMBL" id="DAE22453.1"/>
    </source>
</evidence>
<accession>A0A8S5QUS9</accession>
<reference evidence="1" key="1">
    <citation type="journal article" date="2021" name="Proc. Natl. Acad. Sci. U.S.A.">
        <title>A Catalog of Tens of Thousands of Viruses from Human Metagenomes Reveals Hidden Associations with Chronic Diseases.</title>
        <authorList>
            <person name="Tisza M.J."/>
            <person name="Buck C.B."/>
        </authorList>
    </citation>
    <scope>NUCLEOTIDE SEQUENCE</scope>
    <source>
        <strain evidence="1">CtDAq1</strain>
    </source>
</reference>
<organism evidence="1">
    <name type="scientific">CrAss-like virus sp. ctDAq1</name>
    <dbReference type="NCBI Taxonomy" id="2826822"/>
    <lineage>
        <taxon>Viruses</taxon>
        <taxon>Duplodnaviria</taxon>
        <taxon>Heunggongvirae</taxon>
        <taxon>Uroviricota</taxon>
        <taxon>Caudoviricetes</taxon>
        <taxon>Crassvirales</taxon>
    </lineage>
</organism>